<keyword evidence="17" id="KW-1185">Reference proteome</keyword>
<reference evidence="16 17" key="1">
    <citation type="journal article" date="2015" name="Proc. Natl. Acad. Sci. U.S.A.">
        <title>Expanded metabolic versatility of ubiquitous nitrite-oxidizing bacteria from the genus Nitrospira.</title>
        <authorList>
            <person name="Koch H."/>
            <person name="Lucker S."/>
            <person name="Albertsen M."/>
            <person name="Kitzinger K."/>
            <person name="Herbold C."/>
            <person name="Spieck E."/>
            <person name="Nielsen P.H."/>
            <person name="Wagner M."/>
            <person name="Daims H."/>
        </authorList>
    </citation>
    <scope>NUCLEOTIDE SEQUENCE [LARGE SCALE GENOMIC DNA]</scope>
    <source>
        <strain evidence="16 17">NSP M-1</strain>
    </source>
</reference>
<dbReference type="OrthoDB" id="9782546at2"/>
<evidence type="ECO:0000259" key="15">
    <source>
        <dbReference type="Pfam" id="PF02749"/>
    </source>
</evidence>
<dbReference type="PATRIC" id="fig|42253.5.peg.2438"/>
<dbReference type="InterPro" id="IPR022412">
    <property type="entry name" value="Quinolinate_PRibosylTrfase_N"/>
</dbReference>
<accession>A0A0K2GD52</accession>
<feature type="binding site" evidence="13">
    <location>
        <position position="100"/>
    </location>
    <ligand>
        <name>substrate</name>
    </ligand>
</feature>
<evidence type="ECO:0000256" key="7">
    <source>
        <dbReference type="ARBA" id="ARBA00022676"/>
    </source>
</evidence>
<dbReference type="GO" id="GO:0009435">
    <property type="term" value="P:NAD+ biosynthetic process"/>
    <property type="evidence" value="ECO:0007669"/>
    <property type="project" value="UniProtKB-UniPathway"/>
</dbReference>
<dbReference type="InterPro" id="IPR004393">
    <property type="entry name" value="NadC"/>
</dbReference>
<evidence type="ECO:0000256" key="12">
    <source>
        <dbReference type="PIRNR" id="PIRNR006250"/>
    </source>
</evidence>
<dbReference type="GO" id="GO:0034213">
    <property type="term" value="P:quinolinate catabolic process"/>
    <property type="evidence" value="ECO:0007669"/>
    <property type="project" value="TreeGrafter"/>
</dbReference>
<organism evidence="16 17">
    <name type="scientific">Nitrospira moscoviensis</name>
    <dbReference type="NCBI Taxonomy" id="42253"/>
    <lineage>
        <taxon>Bacteria</taxon>
        <taxon>Pseudomonadati</taxon>
        <taxon>Nitrospirota</taxon>
        <taxon>Nitrospiria</taxon>
        <taxon>Nitrospirales</taxon>
        <taxon>Nitrospiraceae</taxon>
        <taxon>Nitrospira</taxon>
    </lineage>
</organism>
<comment type="catalytic activity">
    <reaction evidence="10">
        <text>nicotinate beta-D-ribonucleotide + CO2 + diphosphate = quinolinate + 5-phospho-alpha-D-ribose 1-diphosphate + 2 H(+)</text>
        <dbReference type="Rhea" id="RHEA:12733"/>
        <dbReference type="ChEBI" id="CHEBI:15378"/>
        <dbReference type="ChEBI" id="CHEBI:16526"/>
        <dbReference type="ChEBI" id="CHEBI:29959"/>
        <dbReference type="ChEBI" id="CHEBI:33019"/>
        <dbReference type="ChEBI" id="CHEBI:57502"/>
        <dbReference type="ChEBI" id="CHEBI:58017"/>
        <dbReference type="EC" id="2.4.2.19"/>
    </reaction>
</comment>
<evidence type="ECO:0000256" key="10">
    <source>
        <dbReference type="ARBA" id="ARBA00047445"/>
    </source>
</evidence>
<feature type="binding site" evidence="13">
    <location>
        <begin position="245"/>
        <end position="247"/>
    </location>
    <ligand>
        <name>substrate</name>
    </ligand>
</feature>
<feature type="binding site" evidence="13">
    <location>
        <position position="222"/>
    </location>
    <ligand>
        <name>substrate</name>
    </ligand>
</feature>
<dbReference type="EMBL" id="CP011801">
    <property type="protein sequence ID" value="ALA58885.1"/>
    <property type="molecule type" value="Genomic_DNA"/>
</dbReference>
<evidence type="ECO:0000256" key="8">
    <source>
        <dbReference type="ARBA" id="ARBA00022679"/>
    </source>
</evidence>
<evidence type="ECO:0000256" key="11">
    <source>
        <dbReference type="ARBA" id="ARBA00069173"/>
    </source>
</evidence>
<name>A0A0K2GD52_NITMO</name>
<keyword evidence="6" id="KW-0662">Pyridine nucleotide biosynthesis</keyword>
<dbReference type="NCBIfam" id="TIGR00078">
    <property type="entry name" value="nadC"/>
    <property type="match status" value="1"/>
</dbReference>
<comment type="function">
    <text evidence="1">Involved in the catabolism of quinolinic acid (QA).</text>
</comment>
<dbReference type="STRING" id="42253.NITMOv2_2472"/>
<feature type="binding site" evidence="13">
    <location>
        <begin position="133"/>
        <end position="135"/>
    </location>
    <ligand>
        <name>substrate</name>
    </ligand>
</feature>
<dbReference type="InterPro" id="IPR002638">
    <property type="entry name" value="Quinolinate_PRibosylTrfase_C"/>
</dbReference>
<dbReference type="RefSeq" id="WP_053379982.1">
    <property type="nucleotide sequence ID" value="NZ_CP011801.1"/>
</dbReference>
<sequence>MVTLPAADIRRAVRLGVEEDLAQGDLTTSALFPAPVPAKARIVAQQELIVAGMAAAVQTFALVDPSLRLSVSRKDGEQAADGETLLIIEGDGRSILQGERVALNFLQYLSGIATFTQQFCRAVYGYPVTILDTRKTLPGWRSLQKWAVALGGGTNHRRSLGDGILIKDNHLALLGRSKDAVRAACDRAGARAPSTLPTIVEVESLSGVRQALQGQADIILLDNMTPAMVRRAVALIKGRALVEVSGGITLKNVRAMAAAGADRISIGALTHSAPAAALSLELTAVSSRRRRRS</sequence>
<dbReference type="PIRSF" id="PIRSF006250">
    <property type="entry name" value="NadC_ModD"/>
    <property type="match status" value="1"/>
</dbReference>
<dbReference type="Gene3D" id="3.20.20.70">
    <property type="entry name" value="Aldolase class I"/>
    <property type="match status" value="1"/>
</dbReference>
<dbReference type="FunFam" id="3.20.20.70:FF:000030">
    <property type="entry name" value="Nicotinate-nucleotide pyrophosphorylase, carboxylating"/>
    <property type="match status" value="1"/>
</dbReference>
<proteinExistence type="inferred from homology"/>
<feature type="binding site" evidence="13">
    <location>
        <position position="167"/>
    </location>
    <ligand>
        <name>substrate</name>
    </ligand>
</feature>
<dbReference type="PANTHER" id="PTHR32179:SF3">
    <property type="entry name" value="NICOTINATE-NUCLEOTIDE PYROPHOSPHORYLASE [CARBOXYLATING]"/>
    <property type="match status" value="1"/>
</dbReference>
<dbReference type="SUPFAM" id="SSF54675">
    <property type="entry name" value="Nicotinate/Quinolinate PRTase N-terminal domain-like"/>
    <property type="match status" value="1"/>
</dbReference>
<dbReference type="GO" id="GO:0004514">
    <property type="term" value="F:nicotinate-nucleotide diphosphorylase (carboxylating) activity"/>
    <property type="evidence" value="ECO:0007669"/>
    <property type="project" value="UniProtKB-EC"/>
</dbReference>
<evidence type="ECO:0000256" key="1">
    <source>
        <dbReference type="ARBA" id="ARBA00003237"/>
    </source>
</evidence>
<dbReference type="PANTHER" id="PTHR32179">
    <property type="entry name" value="NICOTINATE-NUCLEOTIDE PYROPHOSPHORYLASE [CARBOXYLATING]"/>
    <property type="match status" value="1"/>
</dbReference>
<evidence type="ECO:0000256" key="2">
    <source>
        <dbReference type="ARBA" id="ARBA00004893"/>
    </source>
</evidence>
<comment type="pathway">
    <text evidence="2">Cofactor biosynthesis; NAD(+) biosynthesis; nicotinate D-ribonucleotide from quinolinate: step 1/1.</text>
</comment>
<dbReference type="CDD" id="cd01572">
    <property type="entry name" value="QPRTase"/>
    <property type="match status" value="1"/>
</dbReference>
<dbReference type="Pfam" id="PF02749">
    <property type="entry name" value="QRPTase_N"/>
    <property type="match status" value="1"/>
</dbReference>
<evidence type="ECO:0000256" key="5">
    <source>
        <dbReference type="ARBA" id="ARBA00011944"/>
    </source>
</evidence>
<evidence type="ECO:0000256" key="4">
    <source>
        <dbReference type="ARBA" id="ARBA00011218"/>
    </source>
</evidence>
<dbReference type="GO" id="GO:0005737">
    <property type="term" value="C:cytoplasm"/>
    <property type="evidence" value="ECO:0007669"/>
    <property type="project" value="TreeGrafter"/>
</dbReference>
<keyword evidence="7 12" id="KW-0328">Glycosyltransferase</keyword>
<evidence type="ECO:0000313" key="16">
    <source>
        <dbReference type="EMBL" id="ALA58885.1"/>
    </source>
</evidence>
<dbReference type="FunFam" id="3.90.1170.20:FF:000001">
    <property type="entry name" value="Nicotinate-nucleotide diphosphorylase (Carboxylating)"/>
    <property type="match status" value="1"/>
</dbReference>
<dbReference type="Pfam" id="PF01729">
    <property type="entry name" value="QRPTase_C"/>
    <property type="match status" value="1"/>
</dbReference>
<dbReference type="InterPro" id="IPR037128">
    <property type="entry name" value="Quinolinate_PRibosylTase_N_sf"/>
</dbReference>
<dbReference type="EC" id="2.4.2.19" evidence="5"/>
<comment type="similarity">
    <text evidence="3 12">Belongs to the NadC/ModD family.</text>
</comment>
<dbReference type="UniPathway" id="UPA00253">
    <property type="reaction ID" value="UER00331"/>
</dbReference>
<evidence type="ECO:0000256" key="9">
    <source>
        <dbReference type="ARBA" id="ARBA00033102"/>
    </source>
</evidence>
<feature type="binding site" evidence="13">
    <location>
        <position position="157"/>
    </location>
    <ligand>
        <name>substrate</name>
    </ligand>
</feature>
<feature type="binding site" evidence="13">
    <location>
        <position position="201"/>
    </location>
    <ligand>
        <name>substrate</name>
    </ligand>
</feature>
<gene>
    <name evidence="16" type="primary">nadC</name>
    <name evidence="16" type="ORF">NITMOv2_2472</name>
</gene>
<evidence type="ECO:0000256" key="6">
    <source>
        <dbReference type="ARBA" id="ARBA00022642"/>
    </source>
</evidence>
<dbReference type="InterPro" id="IPR013785">
    <property type="entry name" value="Aldolase_TIM"/>
</dbReference>
<evidence type="ECO:0000313" key="17">
    <source>
        <dbReference type="Proteomes" id="UP000069205"/>
    </source>
</evidence>
<feature type="binding site" evidence="13">
    <location>
        <begin position="266"/>
        <end position="268"/>
    </location>
    <ligand>
        <name>substrate</name>
    </ligand>
</feature>
<evidence type="ECO:0000256" key="3">
    <source>
        <dbReference type="ARBA" id="ARBA00009400"/>
    </source>
</evidence>
<dbReference type="Gene3D" id="3.90.1170.20">
    <property type="entry name" value="Quinolinate phosphoribosyl transferase, N-terminal domain"/>
    <property type="match status" value="1"/>
</dbReference>
<dbReference type="Proteomes" id="UP000069205">
    <property type="component" value="Chromosome"/>
</dbReference>
<dbReference type="InterPro" id="IPR036068">
    <property type="entry name" value="Nicotinate_pribotase-like_C"/>
</dbReference>
<dbReference type="AlphaFoldDB" id="A0A0K2GD52"/>
<dbReference type="KEGG" id="nmv:NITMOv2_2472"/>
<protein>
    <recommendedName>
        <fullName evidence="11">Probable nicotinate-nucleotide pyrophosphorylase [carboxylating]</fullName>
        <ecNumber evidence="5">2.4.2.19</ecNumber>
    </recommendedName>
    <alternativeName>
        <fullName evidence="9">Quinolinate phosphoribosyltransferase [decarboxylating]</fullName>
    </alternativeName>
</protein>
<evidence type="ECO:0000259" key="14">
    <source>
        <dbReference type="Pfam" id="PF01729"/>
    </source>
</evidence>
<comment type="subunit">
    <text evidence="4">Hexamer formed by 3 homodimers.</text>
</comment>
<dbReference type="InterPro" id="IPR027277">
    <property type="entry name" value="NadC/ModD"/>
</dbReference>
<feature type="domain" description="Quinolinate phosphoribosyl transferase N-terminal" evidence="15">
    <location>
        <begin position="25"/>
        <end position="110"/>
    </location>
</feature>
<feature type="domain" description="Quinolinate phosphoribosyl transferase C-terminal" evidence="14">
    <location>
        <begin position="112"/>
        <end position="280"/>
    </location>
</feature>
<evidence type="ECO:0000256" key="13">
    <source>
        <dbReference type="PIRSR" id="PIRSR006250-1"/>
    </source>
</evidence>
<dbReference type="SUPFAM" id="SSF51690">
    <property type="entry name" value="Nicotinate/Quinolinate PRTase C-terminal domain-like"/>
    <property type="match status" value="1"/>
</dbReference>
<keyword evidence="8 12" id="KW-0808">Transferase</keyword>